<evidence type="ECO:0000259" key="1">
    <source>
        <dbReference type="PROSITE" id="PS50943"/>
    </source>
</evidence>
<dbReference type="Gene3D" id="1.10.260.40">
    <property type="entry name" value="lambda repressor-like DNA-binding domains"/>
    <property type="match status" value="1"/>
</dbReference>
<reference evidence="2 5" key="2">
    <citation type="journal article" date="2019" name="Emerg. Microbes Infect.">
        <title>Comprehensive subspecies identification of 175 nontuberculous mycobacteria species based on 7547 genomic profiles.</title>
        <authorList>
            <person name="Matsumoto Y."/>
            <person name="Kinjo T."/>
            <person name="Motooka D."/>
            <person name="Nabeya D."/>
            <person name="Jung N."/>
            <person name="Uechi K."/>
            <person name="Horii T."/>
            <person name="Iida T."/>
            <person name="Fujita J."/>
            <person name="Nakamura S."/>
        </authorList>
    </citation>
    <scope>NUCLEOTIDE SEQUENCE [LARGE SCALE GENOMIC DNA]</scope>
    <source>
        <strain evidence="2 5">JCM 12687</strain>
    </source>
</reference>
<dbReference type="InterPro" id="IPR010982">
    <property type="entry name" value="Lambda_DNA-bd_dom_sf"/>
</dbReference>
<reference evidence="3 4" key="1">
    <citation type="submission" date="2016-12" db="EMBL/GenBank/DDBJ databases">
        <title>The new phylogeny of genus Mycobacterium.</title>
        <authorList>
            <person name="Tortoli E."/>
            <person name="Trovato A."/>
            <person name="Cirillo D.M."/>
        </authorList>
    </citation>
    <scope>NUCLEOTIDE SEQUENCE [LARGE SCALE GENOMIC DNA]</scope>
    <source>
        <strain evidence="3 4">DSM 44624</strain>
    </source>
</reference>
<gene>
    <name evidence="3" type="ORF">BST20_12870</name>
    <name evidence="2" type="ORF">MBRA_11760</name>
</gene>
<dbReference type="EMBL" id="MVHM01000006">
    <property type="protein sequence ID" value="ORA37997.1"/>
    <property type="molecule type" value="Genomic_DNA"/>
</dbReference>
<organism evidence="3 4">
    <name type="scientific">Mycobacterium branderi</name>
    <dbReference type="NCBI Taxonomy" id="43348"/>
    <lineage>
        <taxon>Bacteria</taxon>
        <taxon>Bacillati</taxon>
        <taxon>Actinomycetota</taxon>
        <taxon>Actinomycetes</taxon>
        <taxon>Mycobacteriales</taxon>
        <taxon>Mycobacteriaceae</taxon>
        <taxon>Mycobacterium</taxon>
    </lineage>
</organism>
<dbReference type="PROSITE" id="PS50943">
    <property type="entry name" value="HTH_CROC1"/>
    <property type="match status" value="1"/>
</dbReference>
<accession>A0A7I7W2T3</accession>
<feature type="domain" description="HTH cro/C1-type" evidence="1">
    <location>
        <begin position="95"/>
        <end position="137"/>
    </location>
</feature>
<dbReference type="Proteomes" id="UP000192441">
    <property type="component" value="Unassembled WGS sequence"/>
</dbReference>
<evidence type="ECO:0000313" key="2">
    <source>
        <dbReference type="EMBL" id="BBZ10981.1"/>
    </source>
</evidence>
<evidence type="ECO:0000313" key="5">
    <source>
        <dbReference type="Proteomes" id="UP000467379"/>
    </source>
</evidence>
<dbReference type="OrthoDB" id="4409301at2"/>
<reference evidence="2" key="3">
    <citation type="submission" date="2020-02" db="EMBL/GenBank/DDBJ databases">
        <authorList>
            <person name="Matsumoto Y."/>
            <person name="Motooka D."/>
            <person name="Nakamura S."/>
        </authorList>
    </citation>
    <scope>NUCLEOTIDE SEQUENCE</scope>
    <source>
        <strain evidence="2">JCM 12687</strain>
    </source>
</reference>
<dbReference type="EMBL" id="AP022606">
    <property type="protein sequence ID" value="BBZ10981.1"/>
    <property type="molecule type" value="Genomic_DNA"/>
</dbReference>
<dbReference type="GO" id="GO:0003677">
    <property type="term" value="F:DNA binding"/>
    <property type="evidence" value="ECO:0007669"/>
    <property type="project" value="InterPro"/>
</dbReference>
<dbReference type="InterPro" id="IPR001387">
    <property type="entry name" value="Cro/C1-type_HTH"/>
</dbReference>
<evidence type="ECO:0000313" key="4">
    <source>
        <dbReference type="Proteomes" id="UP000192441"/>
    </source>
</evidence>
<keyword evidence="5" id="KW-1185">Reference proteome</keyword>
<dbReference type="Pfam" id="PF13560">
    <property type="entry name" value="HTH_31"/>
    <property type="match status" value="1"/>
</dbReference>
<proteinExistence type="predicted"/>
<evidence type="ECO:0000313" key="3">
    <source>
        <dbReference type="EMBL" id="ORA37997.1"/>
    </source>
</evidence>
<name>A0A7I7W2T3_9MYCO</name>
<protein>
    <submittedName>
        <fullName evidence="3">Transcriptional regulator</fullName>
    </submittedName>
</protein>
<dbReference type="AlphaFoldDB" id="A0A7I7W2T3"/>
<sequence length="158" mass="17435">MRTLRFRNLNVSPNDPVERWGVEGMLAAIDRGSLLHWRRIAGAVRADPWGPAANDLEEALDLAEDVGVVATLRRTLTQARHDIDARAREEVTRRLQLLVQRSGLTAAQFARRLGTSASRMSTYLTGKVVPSAALLVRAESVAQQAEISRKKESGHEVS</sequence>
<dbReference type="CDD" id="cd00093">
    <property type="entry name" value="HTH_XRE"/>
    <property type="match status" value="1"/>
</dbReference>
<dbReference type="Proteomes" id="UP000467379">
    <property type="component" value="Chromosome"/>
</dbReference>
<dbReference type="SUPFAM" id="SSF47413">
    <property type="entry name" value="lambda repressor-like DNA-binding domains"/>
    <property type="match status" value="1"/>
</dbReference>